<dbReference type="STRING" id="1353537.TP2_02965"/>
<evidence type="ECO:0000259" key="1">
    <source>
        <dbReference type="Pfam" id="PF13403"/>
    </source>
</evidence>
<gene>
    <name evidence="2" type="ORF">TP2_02965</name>
</gene>
<dbReference type="EMBL" id="AUND01000001">
    <property type="protein sequence ID" value="KEO56504.1"/>
    <property type="molecule type" value="Genomic_DNA"/>
</dbReference>
<sequence length="160" mass="17082">MAVLRQVLDIDRPDAAPGDALAGGIAAGARVYTLDGALPVEFLEPGDRVVTRAGARRLRRVVSGEYAGSLIRVAPGALGHDRPGAPLLLGPATRLLMRDWRVEVIYGKREALVPAQAMVDGRYVTLGRGRARLYRLEFEAPEVIYADGVEIAAAAAQVRA</sequence>
<dbReference type="InterPro" id="IPR028992">
    <property type="entry name" value="Hedgehog/Intein_dom"/>
</dbReference>
<comment type="caution">
    <text evidence="2">The sequence shown here is derived from an EMBL/GenBank/DDBJ whole genome shotgun (WGS) entry which is preliminary data.</text>
</comment>
<dbReference type="Pfam" id="PF13403">
    <property type="entry name" value="Hint_2"/>
    <property type="match status" value="1"/>
</dbReference>
<accession>A0A074JJ31</accession>
<evidence type="ECO:0000313" key="2">
    <source>
        <dbReference type="EMBL" id="KEO56504.1"/>
    </source>
</evidence>
<protein>
    <recommendedName>
        <fullName evidence="1">Hedgehog/Intein (Hint) domain-containing protein</fullName>
    </recommendedName>
</protein>
<keyword evidence="3" id="KW-1185">Reference proteome</keyword>
<feature type="domain" description="Hedgehog/Intein (Hint)" evidence="1">
    <location>
        <begin position="26"/>
        <end position="150"/>
    </location>
</feature>
<dbReference type="Proteomes" id="UP000027432">
    <property type="component" value="Unassembled WGS sequence"/>
</dbReference>
<dbReference type="RefSeq" id="WP_051692134.1">
    <property type="nucleotide sequence ID" value="NZ_AUND01000001.1"/>
</dbReference>
<name>A0A074JJ31_9RHOB</name>
<organism evidence="2 3">
    <name type="scientific">Thioclava pacifica DSM 10166</name>
    <dbReference type="NCBI Taxonomy" id="1353537"/>
    <lineage>
        <taxon>Bacteria</taxon>
        <taxon>Pseudomonadati</taxon>
        <taxon>Pseudomonadota</taxon>
        <taxon>Alphaproteobacteria</taxon>
        <taxon>Rhodobacterales</taxon>
        <taxon>Paracoccaceae</taxon>
        <taxon>Thioclava</taxon>
    </lineage>
</organism>
<proteinExistence type="predicted"/>
<evidence type="ECO:0000313" key="3">
    <source>
        <dbReference type="Proteomes" id="UP000027432"/>
    </source>
</evidence>
<dbReference type="eggNOG" id="COG2931">
    <property type="taxonomic scope" value="Bacteria"/>
</dbReference>
<dbReference type="AlphaFoldDB" id="A0A074JJ31"/>
<reference evidence="2 3" key="1">
    <citation type="submission" date="2013-07" db="EMBL/GenBank/DDBJ databases">
        <title>Thioclava pacifica DSM 10166 Genome Sequencing.</title>
        <authorList>
            <person name="Lai Q."/>
            <person name="Shao Z."/>
        </authorList>
    </citation>
    <scope>NUCLEOTIDE SEQUENCE [LARGE SCALE GENOMIC DNA]</scope>
    <source>
        <strain evidence="2 3">DSM 10166</strain>
    </source>
</reference>